<sequence>MRGDPFSAMKKLHGQVAKSTACPWWWARMTQWRKSWVRMTQWRNGAHESSKRGKGGEQSGWPRNFWLEENIQKLHGQVAKSTARPWWWVRMTHWRNGAHESRRGKGGE</sequence>
<comment type="caution">
    <text evidence="1">The sequence shown here is derived from an EMBL/GenBank/DDBJ whole genome shotgun (WGS) entry which is preliminary data.</text>
</comment>
<dbReference type="Proteomes" id="UP000288805">
    <property type="component" value="Unassembled WGS sequence"/>
</dbReference>
<evidence type="ECO:0000313" key="1">
    <source>
        <dbReference type="EMBL" id="RVW91296.1"/>
    </source>
</evidence>
<proteinExistence type="predicted"/>
<evidence type="ECO:0000313" key="2">
    <source>
        <dbReference type="Proteomes" id="UP000288805"/>
    </source>
</evidence>
<organism evidence="1 2">
    <name type="scientific">Vitis vinifera</name>
    <name type="common">Grape</name>
    <dbReference type="NCBI Taxonomy" id="29760"/>
    <lineage>
        <taxon>Eukaryota</taxon>
        <taxon>Viridiplantae</taxon>
        <taxon>Streptophyta</taxon>
        <taxon>Embryophyta</taxon>
        <taxon>Tracheophyta</taxon>
        <taxon>Spermatophyta</taxon>
        <taxon>Magnoliopsida</taxon>
        <taxon>eudicotyledons</taxon>
        <taxon>Gunneridae</taxon>
        <taxon>Pentapetalae</taxon>
        <taxon>rosids</taxon>
        <taxon>Vitales</taxon>
        <taxon>Vitaceae</taxon>
        <taxon>Viteae</taxon>
        <taxon>Vitis</taxon>
    </lineage>
</organism>
<accession>A0A438I3M0</accession>
<protein>
    <submittedName>
        <fullName evidence="1">Uncharacterized protein</fullName>
    </submittedName>
</protein>
<gene>
    <name evidence="1" type="ORF">CK203_035477</name>
</gene>
<dbReference type="EMBL" id="QGNW01000147">
    <property type="protein sequence ID" value="RVW91296.1"/>
    <property type="molecule type" value="Genomic_DNA"/>
</dbReference>
<name>A0A438I3M0_VITVI</name>
<reference evidence="1 2" key="1">
    <citation type="journal article" date="2018" name="PLoS Genet.">
        <title>Population sequencing reveals clonal diversity and ancestral inbreeding in the grapevine cultivar Chardonnay.</title>
        <authorList>
            <person name="Roach M.J."/>
            <person name="Johnson D.L."/>
            <person name="Bohlmann J."/>
            <person name="van Vuuren H.J."/>
            <person name="Jones S.J."/>
            <person name="Pretorius I.S."/>
            <person name="Schmidt S.A."/>
            <person name="Borneman A.R."/>
        </authorList>
    </citation>
    <scope>NUCLEOTIDE SEQUENCE [LARGE SCALE GENOMIC DNA]</scope>
    <source>
        <strain evidence="2">cv. Chardonnay</strain>
        <tissue evidence="1">Leaf</tissue>
    </source>
</reference>
<dbReference type="AlphaFoldDB" id="A0A438I3M0"/>